<protein>
    <submittedName>
        <fullName evidence="1">Uncharacterized protein</fullName>
    </submittedName>
</protein>
<organism evidence="1">
    <name type="scientific">viral metagenome</name>
    <dbReference type="NCBI Taxonomy" id="1070528"/>
    <lineage>
        <taxon>unclassified sequences</taxon>
        <taxon>metagenomes</taxon>
        <taxon>organismal metagenomes</taxon>
    </lineage>
</organism>
<name>A0A6C0K5I0_9ZZZZ</name>
<sequence length="312" mass="31886">MSSVQSALAKQPARQFTTAAPFQNDIFSYSVSTNPTTLQTTGVLTALASATVTASTCPAGRILRESGLKLYPGVNANVTTFMVGVVDTVTLLAGYIDPNSPIYAVYSTQLPFSPSYAAYPNNTLNGVDPGPGGLPDEGPPVYTNGNIICVSGNILTQTGSITSATYIRATTDISAGNAVQAGTSITSLLGNITALSGEVIATTGLGYSYTVYGGNVTQGTNKSTTVILNAPTGTITMNGALLNAQNGVVFTFTNSFIGGNDMLLLAHTSVGAIGGYTLNAVCSAGSAAITVRNVTTSNLSEAIVIQFMVFRA</sequence>
<proteinExistence type="predicted"/>
<evidence type="ECO:0000313" key="1">
    <source>
        <dbReference type="EMBL" id="QHU11334.1"/>
    </source>
</evidence>
<dbReference type="AlphaFoldDB" id="A0A6C0K5I0"/>
<reference evidence="1" key="1">
    <citation type="journal article" date="2020" name="Nature">
        <title>Giant virus diversity and host interactions through global metagenomics.</title>
        <authorList>
            <person name="Schulz F."/>
            <person name="Roux S."/>
            <person name="Paez-Espino D."/>
            <person name="Jungbluth S."/>
            <person name="Walsh D.A."/>
            <person name="Denef V.J."/>
            <person name="McMahon K.D."/>
            <person name="Konstantinidis K.T."/>
            <person name="Eloe-Fadrosh E.A."/>
            <person name="Kyrpides N.C."/>
            <person name="Woyke T."/>
        </authorList>
    </citation>
    <scope>NUCLEOTIDE SEQUENCE</scope>
    <source>
        <strain evidence="1">GVMAG-S-1101165-84</strain>
    </source>
</reference>
<dbReference type="EMBL" id="MN740781">
    <property type="protein sequence ID" value="QHU11334.1"/>
    <property type="molecule type" value="Genomic_DNA"/>
</dbReference>
<accession>A0A6C0K5I0</accession>